<evidence type="ECO:0000313" key="3">
    <source>
        <dbReference type="Proteomes" id="UP000183376"/>
    </source>
</evidence>
<dbReference type="STRING" id="211114.SAMN04489726_0871"/>
<sequence>MNESSLASPRFTHPDVDDCFPGQRNGLCGAAAPGFMFLHTGQVGFTVELHDSAPPVDEAWEDVVEVPYRPQPETALAPWGAGTAWDLALAETGYRVRYCGMRMDAGQERYLLQFWPVRPAPDQVTRGDFALPPNPATRSKRTGNGRL</sequence>
<reference evidence="2 3" key="1">
    <citation type="submission" date="2016-10" db="EMBL/GenBank/DDBJ databases">
        <authorList>
            <person name="de Groot N.N."/>
        </authorList>
    </citation>
    <scope>NUCLEOTIDE SEQUENCE [LARGE SCALE GENOMIC DNA]</scope>
    <source>
        <strain evidence="2 3">DSM 44149</strain>
    </source>
</reference>
<feature type="compositionally biased region" description="Basic residues" evidence="1">
    <location>
        <begin position="138"/>
        <end position="147"/>
    </location>
</feature>
<accession>A0A1G9S3Y4</accession>
<proteinExistence type="predicted"/>
<name>A0A1G9S3Y4_ALLAB</name>
<evidence type="ECO:0000256" key="1">
    <source>
        <dbReference type="SAM" id="MobiDB-lite"/>
    </source>
</evidence>
<organism evidence="2 3">
    <name type="scientific">Allokutzneria albata</name>
    <name type="common">Kibdelosporangium albatum</name>
    <dbReference type="NCBI Taxonomy" id="211114"/>
    <lineage>
        <taxon>Bacteria</taxon>
        <taxon>Bacillati</taxon>
        <taxon>Actinomycetota</taxon>
        <taxon>Actinomycetes</taxon>
        <taxon>Pseudonocardiales</taxon>
        <taxon>Pseudonocardiaceae</taxon>
        <taxon>Allokutzneria</taxon>
    </lineage>
</organism>
<dbReference type="Proteomes" id="UP000183376">
    <property type="component" value="Chromosome I"/>
</dbReference>
<dbReference type="eggNOG" id="ENOG502ZFB5">
    <property type="taxonomic scope" value="Bacteria"/>
</dbReference>
<gene>
    <name evidence="2" type="ORF">SAMN04489726_0871</name>
</gene>
<feature type="region of interest" description="Disordered" evidence="1">
    <location>
        <begin position="125"/>
        <end position="147"/>
    </location>
</feature>
<protein>
    <submittedName>
        <fullName evidence="2">Uncharacterized protein</fullName>
    </submittedName>
</protein>
<dbReference type="EMBL" id="LT629701">
    <property type="protein sequence ID" value="SDM30114.1"/>
    <property type="molecule type" value="Genomic_DNA"/>
</dbReference>
<evidence type="ECO:0000313" key="2">
    <source>
        <dbReference type="EMBL" id="SDM30114.1"/>
    </source>
</evidence>
<dbReference type="AlphaFoldDB" id="A0A1G9S3Y4"/>
<keyword evidence="3" id="KW-1185">Reference proteome</keyword>